<dbReference type="EMBL" id="SHMQ01000005">
    <property type="protein sequence ID" value="RZV39859.1"/>
    <property type="molecule type" value="Genomic_DNA"/>
</dbReference>
<accession>A0A520XF90</accession>
<reference evidence="2 3" key="1">
    <citation type="submission" date="2019-01" db="EMBL/GenBank/DDBJ databases">
        <title>Insights into ecological role of a new deltaproteobacterial order Candidatus Sinidesulfobacterales (Sva0485) by metagenomics and metatranscriptomics.</title>
        <authorList>
            <person name="Tan S."/>
            <person name="Liu J."/>
            <person name="Fang Y."/>
            <person name="Hedlund B."/>
            <person name="Lian Z.-H."/>
            <person name="Huang L.-Y."/>
            <person name="Li J.-T."/>
            <person name="Huang L.-N."/>
            <person name="Li W.-J."/>
            <person name="Jiang H.-C."/>
            <person name="Dong H.-L."/>
            <person name="Shu W.-S."/>
        </authorList>
    </citation>
    <scope>NUCLEOTIDE SEQUENCE [LARGE SCALE GENOMIC DNA]</scope>
    <source>
        <strain evidence="2">AP4</strain>
    </source>
</reference>
<evidence type="ECO:0000256" key="1">
    <source>
        <dbReference type="SAM" id="Phobius"/>
    </source>
</evidence>
<sequence length="207" mass="24200">MNLSLLILEYIRAILSWPLITIGTVIIFRKNISVFLNKITELKFGDIGISAKTYSESLEMPETLSDKKEKKDGFSDILDKKQVEIIPEKLDENKMAEIQSNLNLAKHFIFNEIYFNYTEIISYIDKLLGMWPFFKKQRDLMAMSLEQKVNLLVSNNKLDSNAGRDVFNSYSYWFNNKDRINLIENNDELLGNYTTTKRLIIYLKSLT</sequence>
<organism evidence="2 3">
    <name type="scientific">Candidatus Acidulodesulfobacterium acidiphilum</name>
    <dbReference type="NCBI Taxonomy" id="2597224"/>
    <lineage>
        <taxon>Bacteria</taxon>
        <taxon>Deltaproteobacteria</taxon>
        <taxon>Candidatus Acidulodesulfobacterales</taxon>
        <taxon>Candidatus Acidulodesulfobacterium</taxon>
    </lineage>
</organism>
<proteinExistence type="predicted"/>
<dbReference type="Proteomes" id="UP000322454">
    <property type="component" value="Unassembled WGS sequence"/>
</dbReference>
<keyword evidence="1" id="KW-0812">Transmembrane</keyword>
<keyword evidence="1" id="KW-0472">Membrane</keyword>
<gene>
    <name evidence="2" type="ORF">EVJ48_02755</name>
</gene>
<evidence type="ECO:0000313" key="3">
    <source>
        <dbReference type="Proteomes" id="UP000322454"/>
    </source>
</evidence>
<dbReference type="AlphaFoldDB" id="A0A520XF90"/>
<comment type="caution">
    <text evidence="2">The sequence shown here is derived from an EMBL/GenBank/DDBJ whole genome shotgun (WGS) entry which is preliminary data.</text>
</comment>
<name>A0A520XF90_9DELT</name>
<protein>
    <submittedName>
        <fullName evidence="2">Uncharacterized protein</fullName>
    </submittedName>
</protein>
<keyword evidence="1" id="KW-1133">Transmembrane helix</keyword>
<feature type="transmembrane region" description="Helical" evidence="1">
    <location>
        <begin position="6"/>
        <end position="28"/>
    </location>
</feature>
<evidence type="ECO:0000313" key="2">
    <source>
        <dbReference type="EMBL" id="RZV39859.1"/>
    </source>
</evidence>